<evidence type="ECO:0000313" key="2">
    <source>
        <dbReference type="Proteomes" id="UP000777438"/>
    </source>
</evidence>
<name>A0A9P8W7L4_9HYPO</name>
<dbReference type="AlphaFoldDB" id="A0A9P8W7L4"/>
<reference evidence="1 2" key="1">
    <citation type="journal article" date="2021" name="Nat. Commun.">
        <title>Genetic determinants of endophytism in the Arabidopsis root mycobiome.</title>
        <authorList>
            <person name="Mesny F."/>
            <person name="Miyauchi S."/>
            <person name="Thiergart T."/>
            <person name="Pickel B."/>
            <person name="Atanasova L."/>
            <person name="Karlsson M."/>
            <person name="Huettel B."/>
            <person name="Barry K.W."/>
            <person name="Haridas S."/>
            <person name="Chen C."/>
            <person name="Bauer D."/>
            <person name="Andreopoulos W."/>
            <person name="Pangilinan J."/>
            <person name="LaButti K."/>
            <person name="Riley R."/>
            <person name="Lipzen A."/>
            <person name="Clum A."/>
            <person name="Drula E."/>
            <person name="Henrissat B."/>
            <person name="Kohler A."/>
            <person name="Grigoriev I.V."/>
            <person name="Martin F.M."/>
            <person name="Hacquard S."/>
        </authorList>
    </citation>
    <scope>NUCLEOTIDE SEQUENCE [LARGE SCALE GENOMIC DNA]</scope>
    <source>
        <strain evidence="1 2">MPI-CAGE-CH-0241</strain>
    </source>
</reference>
<sequence length="162" mass="17660">MLELGSSSFSALFKTTPEISSPSKACITELRLLGTQHLARMKELRRIPLPAGLASRISGSLRKRYSIPRSVVLLQISYAVVNVDAAFPAACSLGSARPISLMIGIGNWQGMHLVHPEIRHDSSTNVDNALHRCDVPSTRPSRLGYAHHHNSQALIFKPSKGN</sequence>
<keyword evidence="2" id="KW-1185">Reference proteome</keyword>
<evidence type="ECO:0000313" key="1">
    <source>
        <dbReference type="EMBL" id="KAH6892132.1"/>
    </source>
</evidence>
<dbReference type="EMBL" id="JAGPYM010000007">
    <property type="protein sequence ID" value="KAH6892132.1"/>
    <property type="molecule type" value="Genomic_DNA"/>
</dbReference>
<dbReference type="Proteomes" id="UP000777438">
    <property type="component" value="Unassembled WGS sequence"/>
</dbReference>
<protein>
    <submittedName>
        <fullName evidence="1">Uncharacterized protein</fullName>
    </submittedName>
</protein>
<gene>
    <name evidence="1" type="ORF">B0T10DRAFT_483107</name>
</gene>
<comment type="caution">
    <text evidence="1">The sequence shown here is derived from an EMBL/GenBank/DDBJ whole genome shotgun (WGS) entry which is preliminary data.</text>
</comment>
<proteinExistence type="predicted"/>
<accession>A0A9P8W7L4</accession>
<organism evidence="1 2">
    <name type="scientific">Thelonectria olida</name>
    <dbReference type="NCBI Taxonomy" id="1576542"/>
    <lineage>
        <taxon>Eukaryota</taxon>
        <taxon>Fungi</taxon>
        <taxon>Dikarya</taxon>
        <taxon>Ascomycota</taxon>
        <taxon>Pezizomycotina</taxon>
        <taxon>Sordariomycetes</taxon>
        <taxon>Hypocreomycetidae</taxon>
        <taxon>Hypocreales</taxon>
        <taxon>Nectriaceae</taxon>
        <taxon>Thelonectria</taxon>
    </lineage>
</organism>